<dbReference type="InterPro" id="IPR016103">
    <property type="entry name" value="ProQ/FinO"/>
</dbReference>
<dbReference type="Gene3D" id="1.10.1710.10">
    <property type="entry name" value="ProQ/FinO domain"/>
    <property type="match status" value="1"/>
</dbReference>
<evidence type="ECO:0000259" key="5">
    <source>
        <dbReference type="SMART" id="SM00945"/>
    </source>
</evidence>
<dbReference type="PANTHER" id="PTHR38106">
    <property type="entry name" value="RNA CHAPERONE PROQ"/>
    <property type="match status" value="1"/>
</dbReference>
<organism evidence="6 7">
    <name type="scientific">Chelativorans salis</name>
    <dbReference type="NCBI Taxonomy" id="2978478"/>
    <lineage>
        <taxon>Bacteria</taxon>
        <taxon>Pseudomonadati</taxon>
        <taxon>Pseudomonadota</taxon>
        <taxon>Alphaproteobacteria</taxon>
        <taxon>Hyphomicrobiales</taxon>
        <taxon>Phyllobacteriaceae</taxon>
        <taxon>Chelativorans</taxon>
    </lineage>
</organism>
<keyword evidence="2" id="KW-0694">RNA-binding</keyword>
<keyword evidence="3" id="KW-0143">Chaperone</keyword>
<evidence type="ECO:0000313" key="7">
    <source>
        <dbReference type="Proteomes" id="UP001320831"/>
    </source>
</evidence>
<comment type="caution">
    <text evidence="6">The sequence shown here is derived from an EMBL/GenBank/DDBJ whole genome shotgun (WGS) entry which is preliminary data.</text>
</comment>
<dbReference type="SMART" id="SM00945">
    <property type="entry name" value="ProQ"/>
    <property type="match status" value="1"/>
</dbReference>
<gene>
    <name evidence="6" type="ORF">N5A92_23360</name>
</gene>
<sequence length="158" mass="17270">MRGTKQGRSPSELFRYLSAKWPKAFNPKAPRPLKIGIHHDIRALDGDLSDDELSTAMRAYTKIGNYLSKLRAGAVRVDLNGKPAGEVSEADAAAANALMHIRNLRRRAAQTPPKGDAESQSKPEPKQALTLKTKIAAGRSTGVVVETKRRRSFQKPTA</sequence>
<evidence type="ECO:0000256" key="1">
    <source>
        <dbReference type="ARBA" id="ARBA00022490"/>
    </source>
</evidence>
<name>A0ABT2LTU8_9HYPH</name>
<feature type="domain" description="ProQ/FinO" evidence="5">
    <location>
        <begin position="6"/>
        <end position="114"/>
    </location>
</feature>
<keyword evidence="7" id="KW-1185">Reference proteome</keyword>
<feature type="region of interest" description="Disordered" evidence="4">
    <location>
        <begin position="104"/>
        <end position="135"/>
    </location>
</feature>
<dbReference type="RefSeq" id="WP_260906705.1">
    <property type="nucleotide sequence ID" value="NZ_JAOCZP010000010.1"/>
</dbReference>
<dbReference type="Proteomes" id="UP001320831">
    <property type="component" value="Unassembled WGS sequence"/>
</dbReference>
<evidence type="ECO:0000256" key="2">
    <source>
        <dbReference type="ARBA" id="ARBA00022884"/>
    </source>
</evidence>
<dbReference type="InterPro" id="IPR023529">
    <property type="entry name" value="ProQ"/>
</dbReference>
<evidence type="ECO:0000256" key="3">
    <source>
        <dbReference type="ARBA" id="ARBA00023186"/>
    </source>
</evidence>
<dbReference type="Pfam" id="PF04352">
    <property type="entry name" value="ProQ"/>
    <property type="match status" value="1"/>
</dbReference>
<dbReference type="SUPFAM" id="SSF48657">
    <property type="entry name" value="FinO-like"/>
    <property type="match status" value="1"/>
</dbReference>
<reference evidence="6 7" key="1">
    <citation type="submission" date="2022-09" db="EMBL/GenBank/DDBJ databases">
        <title>Chelativorans salina sp. nov., a novel slightly halophilic bacterium isolated from a saline lake sediment enrichment.</title>
        <authorList>
            <person name="Gao L."/>
            <person name="Fang B.-Z."/>
            <person name="Li W.-J."/>
        </authorList>
    </citation>
    <scope>NUCLEOTIDE SEQUENCE [LARGE SCALE GENOMIC DNA]</scope>
    <source>
        <strain evidence="6 7">EGI FJ00035</strain>
    </source>
</reference>
<evidence type="ECO:0000313" key="6">
    <source>
        <dbReference type="EMBL" id="MCT7377961.1"/>
    </source>
</evidence>
<dbReference type="PANTHER" id="PTHR38106:SF1">
    <property type="entry name" value="RNA CHAPERONE PROQ"/>
    <property type="match status" value="1"/>
</dbReference>
<protein>
    <submittedName>
        <fullName evidence="6">ProQ/FinO family protein</fullName>
    </submittedName>
</protein>
<proteinExistence type="predicted"/>
<dbReference type="EMBL" id="JAOCZP010000010">
    <property type="protein sequence ID" value="MCT7377961.1"/>
    <property type="molecule type" value="Genomic_DNA"/>
</dbReference>
<feature type="compositionally biased region" description="Basic and acidic residues" evidence="4">
    <location>
        <begin position="115"/>
        <end position="125"/>
    </location>
</feature>
<keyword evidence="1" id="KW-0963">Cytoplasm</keyword>
<dbReference type="InterPro" id="IPR036442">
    <property type="entry name" value="ProQ/FinO_sf"/>
</dbReference>
<accession>A0ABT2LTU8</accession>
<evidence type="ECO:0000256" key="4">
    <source>
        <dbReference type="SAM" id="MobiDB-lite"/>
    </source>
</evidence>